<dbReference type="PIRSF" id="PIRSF000137">
    <property type="entry name" value="Alcohol_oxidase"/>
    <property type="match status" value="1"/>
</dbReference>
<evidence type="ECO:0000256" key="2">
    <source>
        <dbReference type="ARBA" id="ARBA00010790"/>
    </source>
</evidence>
<comment type="similarity">
    <text evidence="2">Belongs to the GMC oxidoreductase family.</text>
</comment>
<name>A0ABU1FPH5_9MICC</name>
<keyword evidence="4" id="KW-0274">FAD</keyword>
<dbReference type="InterPro" id="IPR000172">
    <property type="entry name" value="GMC_OxRdtase_N"/>
</dbReference>
<reference evidence="7" key="1">
    <citation type="submission" date="2023-07" db="EMBL/GenBank/DDBJ databases">
        <title>Description of three actinobacteria isolated from air of manufacturing shop in a pharmaceutical factory.</title>
        <authorList>
            <person name="Zhang D.-F."/>
        </authorList>
    </citation>
    <scope>NUCLEOTIDE SEQUENCE [LARGE SCALE GENOMIC DNA]</scope>
    <source>
        <strain evidence="7">CCTCC AB 207010</strain>
    </source>
</reference>
<evidence type="ECO:0000256" key="3">
    <source>
        <dbReference type="ARBA" id="ARBA00022630"/>
    </source>
</evidence>
<evidence type="ECO:0000256" key="4">
    <source>
        <dbReference type="ARBA" id="ARBA00022827"/>
    </source>
</evidence>
<dbReference type="SUPFAM" id="SSF54373">
    <property type="entry name" value="FAD-linked reductases, C-terminal domain"/>
    <property type="match status" value="1"/>
</dbReference>
<evidence type="ECO:0000259" key="5">
    <source>
        <dbReference type="PROSITE" id="PS00624"/>
    </source>
</evidence>
<dbReference type="Pfam" id="PF00732">
    <property type="entry name" value="GMC_oxred_N"/>
    <property type="match status" value="1"/>
</dbReference>
<dbReference type="PANTHER" id="PTHR11552:SF147">
    <property type="entry name" value="CHOLINE DEHYDROGENASE, MITOCHONDRIAL"/>
    <property type="match status" value="1"/>
</dbReference>
<dbReference type="InterPro" id="IPR012132">
    <property type="entry name" value="GMC_OxRdtase"/>
</dbReference>
<comment type="cofactor">
    <cofactor evidence="1">
        <name>FAD</name>
        <dbReference type="ChEBI" id="CHEBI:57692"/>
    </cofactor>
</comment>
<dbReference type="Gene3D" id="3.30.410.40">
    <property type="match status" value="1"/>
</dbReference>
<dbReference type="PROSITE" id="PS00624">
    <property type="entry name" value="GMC_OXRED_2"/>
    <property type="match status" value="1"/>
</dbReference>
<sequence>MSAGYDVVVVGAGAAGSALAARLSENPEVSVLLLEAGPVPDPGSPVDPETLDAGSLQGAMPHHRFNWAYPSQLTAERQWGVARGKVLGGSMAINGGYFVRAHPQDFAEWAGSSGEHVADSPWSYDRALPILRSMETDLDHQDPLLHGADGPMLVRRPWKDHPDDGDCGPLDAAFVSSALALGARWEPDKNAGEVPGVGPVPLNVSDGVRRHPGLQYVHPARGRPNLEVRGETQVLRVRIQDGCAVGVDVARCGPGGEFSGRETIDAGEVVLAAGAIATPKLLLLSGVGPGAHLREHALPVHADLPGVGRGVNDHPDVTLPLLAKQGLAPPASVPFTAAWNVSPSSAGSGPERSSSGAPEVDRGEVELLLTARPNSALFGGSAAGEQARSYAMMVGLQRADSRGSITLRTSDPVAPPRIDYNFLEAASDLHALRGGLRRALALLQSAEFDAVLERPLWWAVLNDGADAVLERWIRENLGIRFHTCGSAQMGPEGKEHAVTSPRGEVYGIRGLRVADLSLLPQAPSRGPANTAVFIGELIAAAMA</sequence>
<dbReference type="Pfam" id="PF05199">
    <property type="entry name" value="GMC_oxred_C"/>
    <property type="match status" value="1"/>
</dbReference>
<dbReference type="Proteomes" id="UP001260872">
    <property type="component" value="Unassembled WGS sequence"/>
</dbReference>
<dbReference type="PANTHER" id="PTHR11552">
    <property type="entry name" value="GLUCOSE-METHANOL-CHOLINE GMC OXIDOREDUCTASE"/>
    <property type="match status" value="1"/>
</dbReference>
<proteinExistence type="inferred from homology"/>
<comment type="caution">
    <text evidence="6">The sequence shown here is derived from an EMBL/GenBank/DDBJ whole genome shotgun (WGS) entry which is preliminary data.</text>
</comment>
<dbReference type="SUPFAM" id="SSF51905">
    <property type="entry name" value="FAD/NAD(P)-binding domain"/>
    <property type="match status" value="1"/>
</dbReference>
<evidence type="ECO:0000313" key="6">
    <source>
        <dbReference type="EMBL" id="MDR5710548.1"/>
    </source>
</evidence>
<keyword evidence="3" id="KW-0285">Flavoprotein</keyword>
<dbReference type="RefSeq" id="WP_310535925.1">
    <property type="nucleotide sequence ID" value="NZ_BAAAOC010000008.1"/>
</dbReference>
<evidence type="ECO:0000313" key="7">
    <source>
        <dbReference type="Proteomes" id="UP001260872"/>
    </source>
</evidence>
<protein>
    <submittedName>
        <fullName evidence="6">GMC family oxidoreductase N-terminal domain-containing protein</fullName>
    </submittedName>
</protein>
<feature type="domain" description="Glucose-methanol-choline oxidoreductase N-terminal" evidence="5">
    <location>
        <begin position="274"/>
        <end position="288"/>
    </location>
</feature>
<keyword evidence="7" id="KW-1185">Reference proteome</keyword>
<dbReference type="InterPro" id="IPR036188">
    <property type="entry name" value="FAD/NAD-bd_sf"/>
</dbReference>
<dbReference type="EMBL" id="JAVKGT010000001">
    <property type="protein sequence ID" value="MDR5710548.1"/>
    <property type="molecule type" value="Genomic_DNA"/>
</dbReference>
<dbReference type="InterPro" id="IPR007867">
    <property type="entry name" value="GMC_OxRtase_C"/>
</dbReference>
<dbReference type="Gene3D" id="3.50.50.60">
    <property type="entry name" value="FAD/NAD(P)-binding domain"/>
    <property type="match status" value="1"/>
</dbReference>
<organism evidence="6 7">
    <name type="scientific">Nesterenkonia flava</name>
    <dbReference type="NCBI Taxonomy" id="469799"/>
    <lineage>
        <taxon>Bacteria</taxon>
        <taxon>Bacillati</taxon>
        <taxon>Actinomycetota</taxon>
        <taxon>Actinomycetes</taxon>
        <taxon>Micrococcales</taxon>
        <taxon>Micrococcaceae</taxon>
        <taxon>Nesterenkonia</taxon>
    </lineage>
</organism>
<evidence type="ECO:0000256" key="1">
    <source>
        <dbReference type="ARBA" id="ARBA00001974"/>
    </source>
</evidence>
<gene>
    <name evidence="6" type="ORF">RH857_00125</name>
</gene>
<accession>A0ABU1FPH5</accession>